<dbReference type="EMBL" id="PSNX01000002">
    <property type="protein sequence ID" value="PPE67888.1"/>
    <property type="molecule type" value="Genomic_DNA"/>
</dbReference>
<dbReference type="RefSeq" id="WP_146076022.1">
    <property type="nucleotide sequence ID" value="NZ_PSNX01000002.1"/>
</dbReference>
<dbReference type="Pfam" id="PF12729">
    <property type="entry name" value="4HB_MCP_1"/>
    <property type="match status" value="1"/>
</dbReference>
<keyword evidence="9" id="KW-1185">Reference proteome</keyword>
<sequence>MKIGTKLWCATAVIAVCQLGLVAISGVRSASSTQFFDTHQSAHEAKLDAAMQWQAERAALTARTQTLALALDDSAALREVQAGVEVAHRNIQSQAARLEASALSAEEREALKQALEHHSRLVALAERAVQLRASNDRSALETLLASDIPASTRAGQDVHQALLAAMASSATQFKAAFKSQRQATITMAGVAAVLVLTLLVVGTRWLIHSIRDPLQRAVESARRISQGDLATPLQEGRQDEIGEMVRALAQMQSSLRETVTQVQRSTDSISTASAEIATGNQDLSSRTEQAASSLQQTASSMEQL</sequence>
<evidence type="ECO:0000313" key="8">
    <source>
        <dbReference type="EMBL" id="PPE67888.1"/>
    </source>
</evidence>
<dbReference type="SUPFAM" id="SSF158472">
    <property type="entry name" value="HAMP domain-like"/>
    <property type="match status" value="1"/>
</dbReference>
<dbReference type="GO" id="GO:0007165">
    <property type="term" value="P:signal transduction"/>
    <property type="evidence" value="ECO:0007669"/>
    <property type="project" value="InterPro"/>
</dbReference>
<feature type="domain" description="HAMP" evidence="7">
    <location>
        <begin position="208"/>
        <end position="260"/>
    </location>
</feature>
<dbReference type="PRINTS" id="PR00260">
    <property type="entry name" value="CHEMTRNSDUCR"/>
</dbReference>
<proteinExistence type="inferred from homology"/>
<keyword evidence="3" id="KW-0175">Coiled coil</keyword>
<evidence type="ECO:0000256" key="1">
    <source>
        <dbReference type="ARBA" id="ARBA00022481"/>
    </source>
</evidence>
<keyword evidence="6" id="KW-0732">Signal</keyword>
<dbReference type="Proteomes" id="UP000238605">
    <property type="component" value="Unassembled WGS sequence"/>
</dbReference>
<feature type="compositionally biased region" description="Polar residues" evidence="4">
    <location>
        <begin position="266"/>
        <end position="288"/>
    </location>
</feature>
<accession>A0A2S5SZ31</accession>
<dbReference type="PANTHER" id="PTHR43531:SF14">
    <property type="entry name" value="METHYL-ACCEPTING CHEMOTAXIS PROTEIN I-RELATED"/>
    <property type="match status" value="1"/>
</dbReference>
<reference evidence="8 9" key="1">
    <citation type="submission" date="2018-02" db="EMBL/GenBank/DDBJ databases">
        <title>Reclassifiation of [Polyangium] brachysporum DSM 7029 as Guopingzhaonella breviflexa gen. nov., sp. nov., a member of the family Comamonadaceae.</title>
        <authorList>
            <person name="Tang B."/>
        </authorList>
    </citation>
    <scope>NUCLEOTIDE SEQUENCE [LARGE SCALE GENOMIC DNA]</scope>
    <source>
        <strain evidence="8 9">BCRC 80649</strain>
    </source>
</reference>
<comment type="caution">
    <text evidence="8">The sequence shown here is derived from an EMBL/GenBank/DDBJ whole genome shotgun (WGS) entry which is preliminary data.</text>
</comment>
<evidence type="ECO:0000256" key="5">
    <source>
        <dbReference type="SAM" id="Phobius"/>
    </source>
</evidence>
<feature type="transmembrane region" description="Helical" evidence="5">
    <location>
        <begin position="185"/>
        <end position="207"/>
    </location>
</feature>
<keyword evidence="5" id="KW-0812">Transmembrane</keyword>
<keyword evidence="5" id="KW-1133">Transmembrane helix</keyword>
<protein>
    <recommendedName>
        <fullName evidence="7">HAMP domain-containing protein</fullName>
    </recommendedName>
</protein>
<dbReference type="CDD" id="cd06225">
    <property type="entry name" value="HAMP"/>
    <property type="match status" value="1"/>
</dbReference>
<evidence type="ECO:0000259" key="7">
    <source>
        <dbReference type="PROSITE" id="PS50885"/>
    </source>
</evidence>
<dbReference type="GO" id="GO:0005886">
    <property type="term" value="C:plasma membrane"/>
    <property type="evidence" value="ECO:0007669"/>
    <property type="project" value="TreeGrafter"/>
</dbReference>
<feature type="chain" id="PRO_5015745489" description="HAMP domain-containing protein" evidence="6">
    <location>
        <begin position="31"/>
        <end position="304"/>
    </location>
</feature>
<dbReference type="InterPro" id="IPR004090">
    <property type="entry name" value="Chemotax_Me-accpt_rcpt"/>
</dbReference>
<keyword evidence="1" id="KW-0488">Methylation</keyword>
<evidence type="ECO:0000256" key="2">
    <source>
        <dbReference type="ARBA" id="ARBA00029447"/>
    </source>
</evidence>
<feature type="signal peptide" evidence="6">
    <location>
        <begin position="1"/>
        <end position="30"/>
    </location>
</feature>
<dbReference type="SMART" id="SM00304">
    <property type="entry name" value="HAMP"/>
    <property type="match status" value="1"/>
</dbReference>
<dbReference type="OrthoDB" id="9806477at2"/>
<dbReference type="GO" id="GO:0006935">
    <property type="term" value="P:chemotaxis"/>
    <property type="evidence" value="ECO:0007669"/>
    <property type="project" value="InterPro"/>
</dbReference>
<dbReference type="Pfam" id="PF00672">
    <property type="entry name" value="HAMP"/>
    <property type="match status" value="1"/>
</dbReference>
<evidence type="ECO:0000256" key="4">
    <source>
        <dbReference type="SAM" id="MobiDB-lite"/>
    </source>
</evidence>
<dbReference type="AlphaFoldDB" id="A0A2S5SZ31"/>
<feature type="region of interest" description="Disordered" evidence="4">
    <location>
        <begin position="266"/>
        <end position="304"/>
    </location>
</feature>
<name>A0A2S5SZ31_9BURK</name>
<feature type="compositionally biased region" description="Low complexity" evidence="4">
    <location>
        <begin position="289"/>
        <end position="304"/>
    </location>
</feature>
<comment type="similarity">
    <text evidence="2">Belongs to the methyl-accepting chemotaxis (MCP) protein family.</text>
</comment>
<keyword evidence="5" id="KW-0472">Membrane</keyword>
<dbReference type="Gene3D" id="6.10.340.10">
    <property type="match status" value="1"/>
</dbReference>
<evidence type="ECO:0000256" key="6">
    <source>
        <dbReference type="SAM" id="SignalP"/>
    </source>
</evidence>
<feature type="non-terminal residue" evidence="8">
    <location>
        <position position="304"/>
    </location>
</feature>
<dbReference type="InterPro" id="IPR003660">
    <property type="entry name" value="HAMP_dom"/>
</dbReference>
<evidence type="ECO:0000256" key="3">
    <source>
        <dbReference type="SAM" id="Coils"/>
    </source>
</evidence>
<dbReference type="PANTHER" id="PTHR43531">
    <property type="entry name" value="PROTEIN ICFG"/>
    <property type="match status" value="1"/>
</dbReference>
<gene>
    <name evidence="8" type="ORF">C1704_03245</name>
</gene>
<dbReference type="PROSITE" id="PS50885">
    <property type="entry name" value="HAMP"/>
    <property type="match status" value="1"/>
</dbReference>
<dbReference type="InterPro" id="IPR024478">
    <property type="entry name" value="HlyB_4HB_MCP"/>
</dbReference>
<evidence type="ECO:0000313" key="9">
    <source>
        <dbReference type="Proteomes" id="UP000238605"/>
    </source>
</evidence>
<feature type="coiled-coil region" evidence="3">
    <location>
        <begin position="88"/>
        <end position="128"/>
    </location>
</feature>
<organism evidence="8 9">
    <name type="scientific">Caldimonas caldifontis</name>
    <dbReference type="NCBI Taxonomy" id="1452508"/>
    <lineage>
        <taxon>Bacteria</taxon>
        <taxon>Pseudomonadati</taxon>
        <taxon>Pseudomonadota</taxon>
        <taxon>Betaproteobacteria</taxon>
        <taxon>Burkholderiales</taxon>
        <taxon>Sphaerotilaceae</taxon>
        <taxon>Caldimonas</taxon>
    </lineage>
</organism>
<dbReference type="GO" id="GO:0004888">
    <property type="term" value="F:transmembrane signaling receptor activity"/>
    <property type="evidence" value="ECO:0007669"/>
    <property type="project" value="InterPro"/>
</dbReference>
<dbReference type="InterPro" id="IPR051310">
    <property type="entry name" value="MCP_chemotaxis"/>
</dbReference>